<accession>A0A084INR5</accession>
<name>A0A084INR5_SALHC</name>
<feature type="compositionally biased region" description="Basic and acidic residues" evidence="1">
    <location>
        <begin position="65"/>
        <end position="80"/>
    </location>
</feature>
<dbReference type="AlphaFoldDB" id="A0A084INR5"/>
<keyword evidence="3" id="KW-1185">Reference proteome</keyword>
<gene>
    <name evidence="2" type="ORF">C41B8_05588</name>
</gene>
<sequence length="80" mass="8537">MTALEQQVAADPQRAAVALHNLHSAIEGLLSAADAIEAKEAQAAATAFATLHITLSEQRFPALNHDPKQSANDRRPEVIL</sequence>
<comment type="caution">
    <text evidence="2">The sequence shown here is derived from an EMBL/GenBank/DDBJ whole genome shotgun (WGS) entry which is preliminary data.</text>
</comment>
<evidence type="ECO:0000256" key="1">
    <source>
        <dbReference type="SAM" id="MobiDB-lite"/>
    </source>
</evidence>
<feature type="region of interest" description="Disordered" evidence="1">
    <location>
        <begin position="60"/>
        <end position="80"/>
    </location>
</feature>
<evidence type="ECO:0000313" key="2">
    <source>
        <dbReference type="EMBL" id="KEZ78349.1"/>
    </source>
</evidence>
<dbReference type="RefSeq" id="WP_037335249.1">
    <property type="nucleotide sequence ID" value="NZ_APNK01000005.1"/>
</dbReference>
<proteinExistence type="predicted"/>
<dbReference type="EMBL" id="APNK01000005">
    <property type="protein sequence ID" value="KEZ78349.1"/>
    <property type="molecule type" value="Genomic_DNA"/>
</dbReference>
<dbReference type="Proteomes" id="UP000028302">
    <property type="component" value="Unassembled WGS sequence"/>
</dbReference>
<organism evidence="2 3">
    <name type="scientific">Salinisphaera hydrothermalis (strain C41B8)</name>
    <dbReference type="NCBI Taxonomy" id="1304275"/>
    <lineage>
        <taxon>Bacteria</taxon>
        <taxon>Pseudomonadati</taxon>
        <taxon>Pseudomonadota</taxon>
        <taxon>Gammaproteobacteria</taxon>
        <taxon>Salinisphaerales</taxon>
        <taxon>Salinisphaeraceae</taxon>
        <taxon>Salinisphaera</taxon>
    </lineage>
</organism>
<dbReference type="STRING" id="1304275.C41B8_05588"/>
<reference evidence="2 3" key="1">
    <citation type="submission" date="2013-03" db="EMBL/GenBank/DDBJ databases">
        <title>Salinisphaera hydrothermalis C41B8 Genome Sequencing.</title>
        <authorList>
            <person name="Li C."/>
            <person name="Lai Q."/>
            <person name="Shao Z."/>
        </authorList>
    </citation>
    <scope>NUCLEOTIDE SEQUENCE [LARGE SCALE GENOMIC DNA]</scope>
    <source>
        <strain evidence="2 3">C41B8</strain>
    </source>
</reference>
<protein>
    <submittedName>
        <fullName evidence="2">Uncharacterized protein</fullName>
    </submittedName>
</protein>
<evidence type="ECO:0000313" key="3">
    <source>
        <dbReference type="Proteomes" id="UP000028302"/>
    </source>
</evidence>